<dbReference type="AlphaFoldDB" id="A0A1U7HXC9"/>
<proteinExistence type="predicted"/>
<dbReference type="OrthoDB" id="3723110at2"/>
<dbReference type="STRING" id="247279.NIES1031_05185"/>
<keyword evidence="2" id="KW-1185">Reference proteome</keyword>
<comment type="caution">
    <text evidence="1">The sequence shown here is derived from an EMBL/GenBank/DDBJ whole genome shotgun (WGS) entry which is preliminary data.</text>
</comment>
<reference evidence="1 2" key="1">
    <citation type="submission" date="2016-11" db="EMBL/GenBank/DDBJ databases">
        <title>Draft Genome Sequences of Nine Cyanobacterial Strains from Diverse Habitats.</title>
        <authorList>
            <person name="Zhu T."/>
            <person name="Hou S."/>
            <person name="Lu X."/>
            <person name="Hess W.R."/>
        </authorList>
    </citation>
    <scope>NUCLEOTIDE SEQUENCE [LARGE SCALE GENOMIC DNA]</scope>
    <source>
        <strain evidence="1 2">5.2 s.c.1</strain>
    </source>
</reference>
<protein>
    <submittedName>
        <fullName evidence="1">Uncharacterized protein</fullName>
    </submittedName>
</protein>
<organism evidence="1 2">
    <name type="scientific">Chroogloeocystis siderophila 5.2 s.c.1</name>
    <dbReference type="NCBI Taxonomy" id="247279"/>
    <lineage>
        <taxon>Bacteria</taxon>
        <taxon>Bacillati</taxon>
        <taxon>Cyanobacteriota</taxon>
        <taxon>Cyanophyceae</taxon>
        <taxon>Oscillatoriophycideae</taxon>
        <taxon>Chroococcales</taxon>
        <taxon>Chroococcaceae</taxon>
        <taxon>Chroogloeocystis</taxon>
    </lineage>
</organism>
<dbReference type="EMBL" id="MRCC01000004">
    <property type="protein sequence ID" value="OKH28212.1"/>
    <property type="molecule type" value="Genomic_DNA"/>
</dbReference>
<evidence type="ECO:0000313" key="2">
    <source>
        <dbReference type="Proteomes" id="UP000185984"/>
    </source>
</evidence>
<accession>A0A1U7HXC9</accession>
<dbReference type="Proteomes" id="UP000185984">
    <property type="component" value="Unassembled WGS sequence"/>
</dbReference>
<gene>
    <name evidence="1" type="ORF">NIES1031_05185</name>
</gene>
<sequence length="113" mass="12967">MTQRCKPTRQQGDRQTQIPRQVVDAVRQDVAQRENIPVNRLRVTQSSQQTWSDGCLGLAQPDEFCTQALVEGWRVMVSDGRSTWVYRTDSLGRTVRREEPQTTSSTDFILVVK</sequence>
<evidence type="ECO:0000313" key="1">
    <source>
        <dbReference type="EMBL" id="OKH28212.1"/>
    </source>
</evidence>
<name>A0A1U7HXC9_9CHRO</name>